<dbReference type="EMBL" id="WNKQ01000017">
    <property type="protein sequence ID" value="KAF5845883.1"/>
    <property type="molecule type" value="Genomic_DNA"/>
</dbReference>
<proteinExistence type="predicted"/>
<name>A0A8H6DS74_COCSA</name>
<reference evidence="1" key="1">
    <citation type="submission" date="2019-11" db="EMBL/GenBank/DDBJ databases">
        <title>Bipolaris sorokiniana Genome sequencing.</title>
        <authorList>
            <person name="Wang H."/>
        </authorList>
    </citation>
    <scope>NUCLEOTIDE SEQUENCE</scope>
</reference>
<evidence type="ECO:0000313" key="1">
    <source>
        <dbReference type="EMBL" id="KAF5845883.1"/>
    </source>
</evidence>
<gene>
    <name evidence="1" type="ORF">GGP41_008353</name>
</gene>
<organism evidence="1 2">
    <name type="scientific">Cochliobolus sativus</name>
    <name type="common">Common root rot and spot blotch fungus</name>
    <name type="synonym">Bipolaris sorokiniana</name>
    <dbReference type="NCBI Taxonomy" id="45130"/>
    <lineage>
        <taxon>Eukaryota</taxon>
        <taxon>Fungi</taxon>
        <taxon>Dikarya</taxon>
        <taxon>Ascomycota</taxon>
        <taxon>Pezizomycotina</taxon>
        <taxon>Dothideomycetes</taxon>
        <taxon>Pleosporomycetidae</taxon>
        <taxon>Pleosporales</taxon>
        <taxon>Pleosporineae</taxon>
        <taxon>Pleosporaceae</taxon>
        <taxon>Bipolaris</taxon>
    </lineage>
</organism>
<accession>A0A8H6DS74</accession>
<dbReference type="AlphaFoldDB" id="A0A8H6DS74"/>
<dbReference type="Proteomes" id="UP000624244">
    <property type="component" value="Unassembled WGS sequence"/>
</dbReference>
<comment type="caution">
    <text evidence="1">The sequence shown here is derived from an EMBL/GenBank/DDBJ whole genome shotgun (WGS) entry which is preliminary data.</text>
</comment>
<sequence>MVLNIIEPAQTRYILAAEDLENFLKEKFGEGNPDYDFKVEVCDKIKKDKPGSWLTVAQHVCDRWTFEAPEKVDPLYRNLIDEIEARG</sequence>
<protein>
    <submittedName>
        <fullName evidence="1">Uncharacterized protein</fullName>
    </submittedName>
</protein>
<evidence type="ECO:0000313" key="2">
    <source>
        <dbReference type="Proteomes" id="UP000624244"/>
    </source>
</evidence>